<dbReference type="GO" id="GO:0005524">
    <property type="term" value="F:ATP binding"/>
    <property type="evidence" value="ECO:0007669"/>
    <property type="project" value="UniProtKB-KW"/>
</dbReference>
<dbReference type="EnsemblMetazoa" id="HelroT155740">
    <property type="protein sequence ID" value="HelroP155740"/>
    <property type="gene ID" value="HelroG155740"/>
</dbReference>
<dbReference type="GO" id="GO:0000226">
    <property type="term" value="P:microtubule cytoskeleton organization"/>
    <property type="evidence" value="ECO:0000318"/>
    <property type="project" value="GO_Central"/>
</dbReference>
<keyword evidence="1" id="KW-0436">Ligase</keyword>
<evidence type="ECO:0000313" key="4">
    <source>
        <dbReference type="EMBL" id="ESO06681.1"/>
    </source>
</evidence>
<dbReference type="GO" id="GO:0015631">
    <property type="term" value="F:tubulin binding"/>
    <property type="evidence" value="ECO:0000318"/>
    <property type="project" value="GO_Central"/>
</dbReference>
<dbReference type="EMBL" id="AMQM01000679">
    <property type="status" value="NOT_ANNOTATED_CDS"/>
    <property type="molecule type" value="Genomic_DNA"/>
</dbReference>
<organism evidence="5 6">
    <name type="scientific">Helobdella robusta</name>
    <name type="common">Californian leech</name>
    <dbReference type="NCBI Taxonomy" id="6412"/>
    <lineage>
        <taxon>Eukaryota</taxon>
        <taxon>Metazoa</taxon>
        <taxon>Spiralia</taxon>
        <taxon>Lophotrochozoa</taxon>
        <taxon>Annelida</taxon>
        <taxon>Clitellata</taxon>
        <taxon>Hirudinea</taxon>
        <taxon>Rhynchobdellida</taxon>
        <taxon>Glossiphoniidae</taxon>
        <taxon>Helobdella</taxon>
    </lineage>
</organism>
<dbReference type="EMBL" id="KB096324">
    <property type="protein sequence ID" value="ESO06681.1"/>
    <property type="molecule type" value="Genomic_DNA"/>
</dbReference>
<evidence type="ECO:0008006" key="7">
    <source>
        <dbReference type="Google" id="ProtNLM"/>
    </source>
</evidence>
<dbReference type="HOGENOM" id="CLU_010131_8_1_1"/>
<dbReference type="PANTHER" id="PTHR12241">
    <property type="entry name" value="TUBULIN POLYGLUTAMYLASE"/>
    <property type="match status" value="1"/>
</dbReference>
<dbReference type="PROSITE" id="PS51221">
    <property type="entry name" value="TTL"/>
    <property type="match status" value="1"/>
</dbReference>
<dbReference type="Proteomes" id="UP000015101">
    <property type="component" value="Unassembled WGS sequence"/>
</dbReference>
<sequence length="467" mass="54010">MSSITPTVVRNCVLNSGFSFTNRTNAWLGTWCRNIKTPLYKNIKDYQKFNHFPAIYQIGRKDHLHRNITRMVNNFGSEQFGFTPQTFILPANMKAFFAAWKANPCKKWIIKPPASARGLGIKVVSKVDDALVSRMIIIQKYISNPYLIDGNKFDMRIYVYVSCFNPLRVYMGRNGLARFATAKYSNKQNSLKNRFVHLTNYSINKKNSDLEVIDSSNAADGTLLALWNYLDKKGVNSKMIWESIKDIVVKTIVSSETHIRNLTSLKTKNPYCCHELLGFDVLLDQDLKTWLLEVNISPSLHSSTELDRSVKEPMIVDILNTAGYRIPESFDLISSGNKHVDWNTYTPSNNVCIDKRFHNRKLSHDDKEKHSIYQQAFLEQEKLTANDLKVLIDTIDEQKRCGLLEVVYPTRSTLCYLKYFDNPHYYNLLVQAWCIRYPTDDAEGIIMLNKYCWHELHLKTTPSSNHE</sequence>
<accession>T1ELL8</accession>
<gene>
    <name evidence="5" type="primary">20197468</name>
    <name evidence="4" type="ORF">HELRODRAFT_155740</name>
</gene>
<protein>
    <recommendedName>
        <fullName evidence="7">Tubulin--tyrosine ligase-like protein 9</fullName>
    </recommendedName>
</protein>
<dbReference type="PANTHER" id="PTHR12241:SF162">
    <property type="entry name" value="TUBULIN MONOGLUTAMYLASE TTLL4"/>
    <property type="match status" value="1"/>
</dbReference>
<dbReference type="OrthoDB" id="202825at2759"/>
<dbReference type="GeneID" id="20197468"/>
<evidence type="ECO:0000256" key="3">
    <source>
        <dbReference type="ARBA" id="ARBA00022840"/>
    </source>
</evidence>
<dbReference type="KEGG" id="hro:HELRODRAFT_155740"/>
<dbReference type="OMA" id="FWIGYWG"/>
<dbReference type="eggNOG" id="KOG2156">
    <property type="taxonomic scope" value="Eukaryota"/>
</dbReference>
<keyword evidence="6" id="KW-1185">Reference proteome</keyword>
<dbReference type="RefSeq" id="XP_009016049.1">
    <property type="nucleotide sequence ID" value="XM_009017801.1"/>
</dbReference>
<evidence type="ECO:0000313" key="5">
    <source>
        <dbReference type="EnsemblMetazoa" id="HelroP155740"/>
    </source>
</evidence>
<dbReference type="InParanoid" id="T1ELL8"/>
<name>T1ELL8_HELRO</name>
<reference evidence="4 6" key="2">
    <citation type="journal article" date="2013" name="Nature">
        <title>Insights into bilaterian evolution from three spiralian genomes.</title>
        <authorList>
            <person name="Simakov O."/>
            <person name="Marletaz F."/>
            <person name="Cho S.J."/>
            <person name="Edsinger-Gonzales E."/>
            <person name="Havlak P."/>
            <person name="Hellsten U."/>
            <person name="Kuo D.H."/>
            <person name="Larsson T."/>
            <person name="Lv J."/>
            <person name="Arendt D."/>
            <person name="Savage R."/>
            <person name="Osoegawa K."/>
            <person name="de Jong P."/>
            <person name="Grimwood J."/>
            <person name="Chapman J.A."/>
            <person name="Shapiro H."/>
            <person name="Aerts A."/>
            <person name="Otillar R.P."/>
            <person name="Terry A.Y."/>
            <person name="Boore J.L."/>
            <person name="Grigoriev I.V."/>
            <person name="Lindberg D.R."/>
            <person name="Seaver E.C."/>
            <person name="Weisblat D.A."/>
            <person name="Putnam N.H."/>
            <person name="Rokhsar D.S."/>
        </authorList>
    </citation>
    <scope>NUCLEOTIDE SEQUENCE</scope>
</reference>
<dbReference type="SUPFAM" id="SSF56059">
    <property type="entry name" value="Glutathione synthetase ATP-binding domain-like"/>
    <property type="match status" value="1"/>
</dbReference>
<keyword evidence="3" id="KW-0067">ATP-binding</keyword>
<reference evidence="6" key="1">
    <citation type="submission" date="2012-12" db="EMBL/GenBank/DDBJ databases">
        <authorList>
            <person name="Hellsten U."/>
            <person name="Grimwood J."/>
            <person name="Chapman J.A."/>
            <person name="Shapiro H."/>
            <person name="Aerts A."/>
            <person name="Otillar R.P."/>
            <person name="Terry A.Y."/>
            <person name="Boore J.L."/>
            <person name="Simakov O."/>
            <person name="Marletaz F."/>
            <person name="Cho S.-J."/>
            <person name="Edsinger-Gonzales E."/>
            <person name="Havlak P."/>
            <person name="Kuo D.-H."/>
            <person name="Larsson T."/>
            <person name="Lv J."/>
            <person name="Arendt D."/>
            <person name="Savage R."/>
            <person name="Osoegawa K."/>
            <person name="de Jong P."/>
            <person name="Lindberg D.R."/>
            <person name="Seaver E.C."/>
            <person name="Weisblat D.A."/>
            <person name="Putnam N.H."/>
            <person name="Grigoriev I.V."/>
            <person name="Rokhsar D.S."/>
        </authorList>
    </citation>
    <scope>NUCLEOTIDE SEQUENCE</scope>
</reference>
<evidence type="ECO:0000313" key="6">
    <source>
        <dbReference type="Proteomes" id="UP000015101"/>
    </source>
</evidence>
<dbReference type="Gene3D" id="3.30.470.20">
    <property type="entry name" value="ATP-grasp fold, B domain"/>
    <property type="match status" value="1"/>
</dbReference>
<reference evidence="5" key="3">
    <citation type="submission" date="2015-06" db="UniProtKB">
        <authorList>
            <consortium name="EnsemblMetazoa"/>
        </authorList>
    </citation>
    <scope>IDENTIFICATION</scope>
</reference>
<dbReference type="InterPro" id="IPR004344">
    <property type="entry name" value="TTL/TTLL_fam"/>
</dbReference>
<evidence type="ECO:0000256" key="2">
    <source>
        <dbReference type="ARBA" id="ARBA00022741"/>
    </source>
</evidence>
<dbReference type="GO" id="GO:0036064">
    <property type="term" value="C:ciliary basal body"/>
    <property type="evidence" value="ECO:0000318"/>
    <property type="project" value="GO_Central"/>
</dbReference>
<dbReference type="STRING" id="6412.T1ELL8"/>
<dbReference type="CTD" id="20197468"/>
<evidence type="ECO:0000256" key="1">
    <source>
        <dbReference type="ARBA" id="ARBA00022598"/>
    </source>
</evidence>
<keyword evidence="2" id="KW-0547">Nucleotide-binding</keyword>
<dbReference type="GO" id="GO:0070740">
    <property type="term" value="F:tubulin-glutamic acid ligase activity"/>
    <property type="evidence" value="ECO:0000318"/>
    <property type="project" value="GO_Central"/>
</dbReference>
<dbReference type="AlphaFoldDB" id="T1ELL8"/>
<proteinExistence type="predicted"/>
<dbReference type="Pfam" id="PF03133">
    <property type="entry name" value="TTL"/>
    <property type="match status" value="1"/>
</dbReference>